<evidence type="ECO:0000256" key="5">
    <source>
        <dbReference type="ARBA" id="ARBA00022917"/>
    </source>
</evidence>
<dbReference type="SUPFAM" id="SSF55681">
    <property type="entry name" value="Class II aaRS and biotin synthetases"/>
    <property type="match status" value="1"/>
</dbReference>
<dbReference type="InterPro" id="IPR002312">
    <property type="entry name" value="Asp/Asn-tRNA-synth_IIb"/>
</dbReference>
<feature type="region of interest" description="Aspartate" evidence="7">
    <location>
        <begin position="194"/>
        <end position="197"/>
    </location>
</feature>
<protein>
    <recommendedName>
        <fullName evidence="7">Aspartate--tRNA(Asp/Asn) ligase</fullName>
        <ecNumber evidence="7">6.1.1.23</ecNumber>
    </recommendedName>
    <alternativeName>
        <fullName evidence="7">Aspartyl-tRNA synthetase</fullName>
        <shortName evidence="7">AspRS</shortName>
    </alternativeName>
    <alternativeName>
        <fullName evidence="7">Non-discriminating aspartyl-tRNA synthetase</fullName>
        <shortName evidence="7">ND-AspRS</shortName>
    </alternativeName>
</protein>
<gene>
    <name evidence="7 10" type="primary">aspS</name>
    <name evidence="10" type="ORF">Pa4123_72600</name>
</gene>
<dbReference type="Gene3D" id="3.30.1360.30">
    <property type="entry name" value="GAD-like domain"/>
    <property type="match status" value="1"/>
</dbReference>
<feature type="binding site" evidence="7">
    <location>
        <position position="496"/>
    </location>
    <ligand>
        <name>L-aspartate</name>
        <dbReference type="ChEBI" id="CHEBI:29991"/>
    </ligand>
</feature>
<dbReference type="EC" id="6.1.1.23" evidence="7"/>
<dbReference type="PRINTS" id="PR01042">
    <property type="entry name" value="TRNASYNTHASP"/>
</dbReference>
<comment type="catalytic activity">
    <reaction evidence="7">
        <text>tRNA(Asx) + L-aspartate + ATP = L-aspartyl-tRNA(Asx) + AMP + diphosphate</text>
        <dbReference type="Rhea" id="RHEA:18349"/>
        <dbReference type="Rhea" id="RHEA-COMP:9710"/>
        <dbReference type="Rhea" id="RHEA-COMP:9711"/>
        <dbReference type="ChEBI" id="CHEBI:29991"/>
        <dbReference type="ChEBI" id="CHEBI:30616"/>
        <dbReference type="ChEBI" id="CHEBI:33019"/>
        <dbReference type="ChEBI" id="CHEBI:78442"/>
        <dbReference type="ChEBI" id="CHEBI:78516"/>
        <dbReference type="ChEBI" id="CHEBI:456215"/>
        <dbReference type="EC" id="6.1.1.23"/>
    </reaction>
</comment>
<feature type="binding site" evidence="7">
    <location>
        <position position="225"/>
    </location>
    <ligand>
        <name>ATP</name>
        <dbReference type="ChEBI" id="CHEBI:30616"/>
    </ligand>
</feature>
<dbReference type="InterPro" id="IPR004365">
    <property type="entry name" value="NA-bd_OB_tRNA"/>
</dbReference>
<dbReference type="NCBIfam" id="NF001750">
    <property type="entry name" value="PRK00476.1"/>
    <property type="match status" value="1"/>
</dbReference>
<proteinExistence type="inferred from homology"/>
<dbReference type="Pfam" id="PF00152">
    <property type="entry name" value="tRNA-synt_2"/>
    <property type="match status" value="1"/>
</dbReference>
<dbReference type="InterPro" id="IPR047090">
    <property type="entry name" value="AspRS_core"/>
</dbReference>
<feature type="binding site" evidence="7">
    <location>
        <position position="216"/>
    </location>
    <ligand>
        <name>L-aspartate</name>
        <dbReference type="ChEBI" id="CHEBI:29991"/>
    </ligand>
</feature>
<feature type="region of interest" description="Disordered" evidence="8">
    <location>
        <begin position="571"/>
        <end position="614"/>
    </location>
</feature>
<dbReference type="InterPro" id="IPR047089">
    <property type="entry name" value="Asp-tRNA-ligase_1_N"/>
</dbReference>
<feature type="compositionally biased region" description="Low complexity" evidence="8">
    <location>
        <begin position="600"/>
        <end position="614"/>
    </location>
</feature>
<feature type="binding site" evidence="7">
    <location>
        <begin position="541"/>
        <end position="544"/>
    </location>
    <ligand>
        <name>ATP</name>
        <dbReference type="ChEBI" id="CHEBI:30616"/>
    </ligand>
</feature>
<dbReference type="HAMAP" id="MF_00044">
    <property type="entry name" value="Asp_tRNA_synth_type1"/>
    <property type="match status" value="1"/>
</dbReference>
<evidence type="ECO:0000256" key="7">
    <source>
        <dbReference type="HAMAP-Rule" id="MF_00044"/>
    </source>
</evidence>
<comment type="function">
    <text evidence="7">Aspartyl-tRNA synthetase with relaxed tRNA specificity since it is able to aspartylate not only its cognate tRNA(Asp) but also tRNA(Asn). Reaction proceeds in two steps: L-aspartate is first activated by ATP to form Asp-AMP and then transferred to the acceptor end of tRNA(Asp/Asn).</text>
</comment>
<dbReference type="SUPFAM" id="SSF50249">
    <property type="entry name" value="Nucleic acid-binding proteins"/>
    <property type="match status" value="1"/>
</dbReference>
<keyword evidence="3 7" id="KW-0547">Nucleotide-binding</keyword>
<dbReference type="CDD" id="cd04317">
    <property type="entry name" value="EcAspRS_like_N"/>
    <property type="match status" value="1"/>
</dbReference>
<dbReference type="InterPro" id="IPR004524">
    <property type="entry name" value="Asp-tRNA-ligase_1"/>
</dbReference>
<feature type="binding site" evidence="7">
    <location>
        <position position="489"/>
    </location>
    <ligand>
        <name>ATP</name>
        <dbReference type="ChEBI" id="CHEBI:30616"/>
    </ligand>
</feature>
<dbReference type="Pfam" id="PF02938">
    <property type="entry name" value="GAD"/>
    <property type="match status" value="1"/>
</dbReference>
<dbReference type="RefSeq" id="WP_281903443.1">
    <property type="nucleotide sequence ID" value="NZ_BSDI01000052.1"/>
</dbReference>
<reference evidence="10" key="1">
    <citation type="submission" date="2022-12" db="EMBL/GenBank/DDBJ databases">
        <title>New Phytohabitans aurantiacus sp. RD004123 nov., an actinomycete isolated from soil.</title>
        <authorList>
            <person name="Triningsih D.W."/>
            <person name="Harunari E."/>
            <person name="Igarashi Y."/>
        </authorList>
    </citation>
    <scope>NUCLEOTIDE SEQUENCE</scope>
    <source>
        <strain evidence="10">RD004123</strain>
    </source>
</reference>
<comment type="subcellular location">
    <subcellularLocation>
        <location evidence="7">Cytoplasm</location>
    </subcellularLocation>
</comment>
<organism evidence="10 11">
    <name type="scientific">Phytohabitans aurantiacus</name>
    <dbReference type="NCBI Taxonomy" id="3016789"/>
    <lineage>
        <taxon>Bacteria</taxon>
        <taxon>Bacillati</taxon>
        <taxon>Actinomycetota</taxon>
        <taxon>Actinomycetes</taxon>
        <taxon>Micromonosporales</taxon>
        <taxon>Micromonosporaceae</taxon>
    </lineage>
</organism>
<dbReference type="PANTHER" id="PTHR22594:SF5">
    <property type="entry name" value="ASPARTATE--TRNA LIGASE, MITOCHONDRIAL"/>
    <property type="match status" value="1"/>
</dbReference>
<dbReference type="CDD" id="cd00777">
    <property type="entry name" value="AspRS_core"/>
    <property type="match status" value="1"/>
</dbReference>
<evidence type="ECO:0000256" key="2">
    <source>
        <dbReference type="ARBA" id="ARBA00022598"/>
    </source>
</evidence>
<dbReference type="InterPro" id="IPR006195">
    <property type="entry name" value="aa-tRNA-synth_II"/>
</dbReference>
<comment type="caution">
    <text evidence="10">The sequence shown here is derived from an EMBL/GenBank/DDBJ whole genome shotgun (WGS) entry which is preliminary data.</text>
</comment>
<dbReference type="InterPro" id="IPR004364">
    <property type="entry name" value="Aa-tRNA-synt_II"/>
</dbReference>
<dbReference type="Gene3D" id="3.30.930.10">
    <property type="entry name" value="Bira Bifunctional Protein, Domain 2"/>
    <property type="match status" value="1"/>
</dbReference>
<keyword evidence="11" id="KW-1185">Reference proteome</keyword>
<dbReference type="Pfam" id="PF01336">
    <property type="entry name" value="tRNA_anti-codon"/>
    <property type="match status" value="1"/>
</dbReference>
<name>A0ABQ5R6Z0_9ACTN</name>
<dbReference type="InterPro" id="IPR012340">
    <property type="entry name" value="NA-bd_OB-fold"/>
</dbReference>
<dbReference type="Proteomes" id="UP001144280">
    <property type="component" value="Unassembled WGS sequence"/>
</dbReference>
<dbReference type="InterPro" id="IPR004115">
    <property type="entry name" value="GAD-like_sf"/>
</dbReference>
<evidence type="ECO:0000259" key="9">
    <source>
        <dbReference type="PROSITE" id="PS50862"/>
    </source>
</evidence>
<evidence type="ECO:0000256" key="1">
    <source>
        <dbReference type="ARBA" id="ARBA00006303"/>
    </source>
</evidence>
<evidence type="ECO:0000256" key="6">
    <source>
        <dbReference type="ARBA" id="ARBA00023146"/>
    </source>
</evidence>
<comment type="subunit">
    <text evidence="7">Homodimer.</text>
</comment>
<evidence type="ECO:0000256" key="8">
    <source>
        <dbReference type="SAM" id="MobiDB-lite"/>
    </source>
</evidence>
<keyword evidence="7" id="KW-0963">Cytoplasm</keyword>
<keyword evidence="4 7" id="KW-0067">ATP-binding</keyword>
<feature type="binding site" evidence="7">
    <location>
        <begin position="216"/>
        <end position="218"/>
    </location>
    <ligand>
        <name>ATP</name>
        <dbReference type="ChEBI" id="CHEBI:30616"/>
    </ligand>
</feature>
<evidence type="ECO:0000256" key="3">
    <source>
        <dbReference type="ARBA" id="ARBA00022741"/>
    </source>
</evidence>
<dbReference type="Gene3D" id="2.40.50.140">
    <property type="entry name" value="Nucleic acid-binding proteins"/>
    <property type="match status" value="1"/>
</dbReference>
<feature type="compositionally biased region" description="Polar residues" evidence="8">
    <location>
        <begin position="573"/>
        <end position="582"/>
    </location>
</feature>
<feature type="site" description="Important for tRNA non-discrimination" evidence="7">
    <location>
        <position position="78"/>
    </location>
</feature>
<comment type="similarity">
    <text evidence="1 7">Belongs to the class-II aminoacyl-tRNA synthetase family. Type 1 subfamily.</text>
</comment>
<evidence type="ECO:0000313" key="11">
    <source>
        <dbReference type="Proteomes" id="UP001144280"/>
    </source>
</evidence>
<accession>A0ABQ5R6Z0</accession>
<sequence>MIRTHDAGSLRASDAGTTVTLAGWVARRRDHGGVIFVDLRDASGVVQVVFREEMQVAHALRNEYCVKVTGAVERRPDGNENPELPTGEIEVTASVLEILSEAAPLPVPVDDNVDAGDDIRLRYRYLDLRRSGPARALRMRSQVNQVARSVLHARDFVEIETPTLTRSTPEGARDFLVPVRLQPGTWYALPQSPQLFKQLLMVGGMERYYQIARCYRDEDFRADRQPEFTQLDIEMSFVTQDDVIELGEAIVAALWKETIGYEVTRPIPRITWHDAMARYGSDKPDLRYGVELTELTDYLRGTEFRVFAGAIEAGGYVGAVVMPGGAGQSRKELDGWQDWAKARGARGLAYVVLDAETGEARGPVAKNLNEAHLSGLADTVGAKPGDAIFFAASTNTREAQELLGAARIEIARRAGLIDSVDGGANAWAFCWVVDAPMFEATDSQEGKAAGWTAVHHPFTSPNAEWEAGFEQAPDRALAYAYDIVCNGNEIGGGSVRIHRGDVQRRVFDLLGITPDEANDKFGFLLEAFKYGPPPHAGIAFGWDRVCMLLAGADSIREVIAFPKTRGGYDPLTSAPTPITAQQRLEAGVDAKPKPAPGTPTPGTTGTAAPVDPAS</sequence>
<keyword evidence="5 7" id="KW-0648">Protein biosynthesis</keyword>
<dbReference type="EMBL" id="BSDI01000052">
    <property type="protein sequence ID" value="GLI01983.1"/>
    <property type="molecule type" value="Genomic_DNA"/>
</dbReference>
<dbReference type="PANTHER" id="PTHR22594">
    <property type="entry name" value="ASPARTYL/LYSYL-TRNA SYNTHETASE"/>
    <property type="match status" value="1"/>
</dbReference>
<dbReference type="InterPro" id="IPR045864">
    <property type="entry name" value="aa-tRNA-synth_II/BPL/LPL"/>
</dbReference>
<evidence type="ECO:0000313" key="10">
    <source>
        <dbReference type="EMBL" id="GLI01983.1"/>
    </source>
</evidence>
<dbReference type="GO" id="GO:0016874">
    <property type="term" value="F:ligase activity"/>
    <property type="evidence" value="ECO:0007669"/>
    <property type="project" value="UniProtKB-KW"/>
</dbReference>
<dbReference type="SUPFAM" id="SSF55261">
    <property type="entry name" value="GAD domain-like"/>
    <property type="match status" value="1"/>
</dbReference>
<evidence type="ECO:0000256" key="4">
    <source>
        <dbReference type="ARBA" id="ARBA00022840"/>
    </source>
</evidence>
<dbReference type="InterPro" id="IPR029351">
    <property type="entry name" value="GAD_dom"/>
</dbReference>
<keyword evidence="6 7" id="KW-0030">Aminoacyl-tRNA synthetase</keyword>
<feature type="site" description="Important for tRNA non-discrimination" evidence="7">
    <location>
        <position position="31"/>
    </location>
</feature>
<feature type="binding site" evidence="7">
    <location>
        <position position="455"/>
    </location>
    <ligand>
        <name>L-aspartate</name>
        <dbReference type="ChEBI" id="CHEBI:29991"/>
    </ligand>
</feature>
<feature type="domain" description="Aminoacyl-transfer RNA synthetases class-II family profile" evidence="9">
    <location>
        <begin position="137"/>
        <end position="570"/>
    </location>
</feature>
<keyword evidence="2 7" id="KW-0436">Ligase</keyword>
<dbReference type="NCBIfam" id="TIGR00459">
    <property type="entry name" value="aspS_bact"/>
    <property type="match status" value="1"/>
</dbReference>
<feature type="binding site" evidence="7">
    <location>
        <position position="170"/>
    </location>
    <ligand>
        <name>L-aspartate</name>
        <dbReference type="ChEBI" id="CHEBI:29991"/>
    </ligand>
</feature>
<dbReference type="PROSITE" id="PS50862">
    <property type="entry name" value="AA_TRNA_LIGASE_II"/>
    <property type="match status" value="1"/>
</dbReference>